<name>A0AAV1I296_9CHLO</name>
<dbReference type="PANTHER" id="PTHR34118:SF6">
    <property type="entry name" value="PROTEIN CONSERVED ONLY IN THE GREEN LINEAGE 160, CHLOROPLASTIC"/>
    <property type="match status" value="1"/>
</dbReference>
<comment type="caution">
    <text evidence="2">The sequence shown here is derived from an EMBL/GenBank/DDBJ whole genome shotgun (WGS) entry which is preliminary data.</text>
</comment>
<keyword evidence="1" id="KW-1133">Transmembrane helix</keyword>
<keyword evidence="1" id="KW-0812">Transmembrane</keyword>
<proteinExistence type="predicted"/>
<evidence type="ECO:0000313" key="2">
    <source>
        <dbReference type="EMBL" id="CAK0774363.1"/>
    </source>
</evidence>
<evidence type="ECO:0000313" key="3">
    <source>
        <dbReference type="Proteomes" id="UP001314263"/>
    </source>
</evidence>
<sequence length="271" mass="29960">MQAKPIRSIDRLSGFFVSSHRPLCYSPTFTTSRRRLEALSTQDVSERTLLHGSASATREEDGFEESLPVSVPMGYEALELEAAKAVDREDGLQQYAELKQHMLARTGRFGALLSGYLFLAVSGPAALAACVGTAGSWAYLRLLINDMDNVSESSMAPFRMAQAQPQGPVRLLLLGFASYRQALKPRLLIIVGLTAALAFYNSAAEHKIGLVEESALFAGFLSYKASLLLEIWDSTKPKFDPELLGRQPRPQLRNLPDADIEDTLRKIRERK</sequence>
<evidence type="ECO:0000256" key="1">
    <source>
        <dbReference type="SAM" id="Phobius"/>
    </source>
</evidence>
<dbReference type="Proteomes" id="UP001314263">
    <property type="component" value="Unassembled WGS sequence"/>
</dbReference>
<organism evidence="2 3">
    <name type="scientific">Coccomyxa viridis</name>
    <dbReference type="NCBI Taxonomy" id="1274662"/>
    <lineage>
        <taxon>Eukaryota</taxon>
        <taxon>Viridiplantae</taxon>
        <taxon>Chlorophyta</taxon>
        <taxon>core chlorophytes</taxon>
        <taxon>Trebouxiophyceae</taxon>
        <taxon>Trebouxiophyceae incertae sedis</taxon>
        <taxon>Coccomyxaceae</taxon>
        <taxon>Coccomyxa</taxon>
    </lineage>
</organism>
<protein>
    <submittedName>
        <fullName evidence="2">Uncharacterized protein</fullName>
    </submittedName>
</protein>
<dbReference type="EMBL" id="CAUYUE010000005">
    <property type="protein sequence ID" value="CAK0774363.1"/>
    <property type="molecule type" value="Genomic_DNA"/>
</dbReference>
<gene>
    <name evidence="2" type="ORF">CVIRNUC_004161</name>
</gene>
<reference evidence="2 3" key="1">
    <citation type="submission" date="2023-10" db="EMBL/GenBank/DDBJ databases">
        <authorList>
            <person name="Maclean D."/>
            <person name="Macfadyen A."/>
        </authorList>
    </citation>
    <scope>NUCLEOTIDE SEQUENCE [LARGE SCALE GENOMIC DNA]</scope>
</reference>
<dbReference type="AlphaFoldDB" id="A0AAV1I296"/>
<keyword evidence="1" id="KW-0472">Membrane</keyword>
<accession>A0AAV1I296</accession>
<dbReference type="PANTHER" id="PTHR34118">
    <property type="entry name" value="NF-KAPPA-B INHIBITOR-LIKE PROTEIN-RELATED"/>
    <property type="match status" value="1"/>
</dbReference>
<feature type="transmembrane region" description="Helical" evidence="1">
    <location>
        <begin position="109"/>
        <end position="140"/>
    </location>
</feature>
<keyword evidence="3" id="KW-1185">Reference proteome</keyword>